<dbReference type="SUPFAM" id="SSF56219">
    <property type="entry name" value="DNase I-like"/>
    <property type="match status" value="1"/>
</dbReference>
<feature type="domain" description="Reverse transcriptase zinc-binding" evidence="2">
    <location>
        <begin position="409"/>
        <end position="493"/>
    </location>
</feature>
<protein>
    <recommendedName>
        <fullName evidence="5">Reverse transcriptase zinc-binding domain-containing protein</fullName>
    </recommendedName>
</protein>
<dbReference type="Pfam" id="PF03372">
    <property type="entry name" value="Exo_endo_phos"/>
    <property type="match status" value="1"/>
</dbReference>
<evidence type="ECO:0000313" key="4">
    <source>
        <dbReference type="Proteomes" id="UP000823674"/>
    </source>
</evidence>
<proteinExistence type="predicted"/>
<accession>A0ABQ7N183</accession>
<dbReference type="Pfam" id="PF13966">
    <property type="entry name" value="zf-RVT"/>
    <property type="match status" value="1"/>
</dbReference>
<evidence type="ECO:0000259" key="1">
    <source>
        <dbReference type="Pfam" id="PF03372"/>
    </source>
</evidence>
<reference evidence="3 4" key="1">
    <citation type="submission" date="2021-03" db="EMBL/GenBank/DDBJ databases">
        <authorList>
            <person name="King G.J."/>
            <person name="Bancroft I."/>
            <person name="Baten A."/>
            <person name="Bloomfield J."/>
            <person name="Borpatragohain P."/>
            <person name="He Z."/>
            <person name="Irish N."/>
            <person name="Irwin J."/>
            <person name="Liu K."/>
            <person name="Mauleon R.P."/>
            <person name="Moore J."/>
            <person name="Morris R."/>
            <person name="Ostergaard L."/>
            <person name="Wang B."/>
            <person name="Wells R."/>
        </authorList>
    </citation>
    <scope>NUCLEOTIDE SEQUENCE [LARGE SCALE GENOMIC DNA]</scope>
    <source>
        <strain evidence="3">R-o-18</strain>
        <tissue evidence="3">Leaf</tissue>
    </source>
</reference>
<dbReference type="Gene3D" id="3.60.10.10">
    <property type="entry name" value="Endonuclease/exonuclease/phosphatase"/>
    <property type="match status" value="1"/>
</dbReference>
<gene>
    <name evidence="3" type="primary">A03g503250.1_BraROA</name>
    <name evidence="3" type="ORF">IGI04_010797</name>
</gene>
<sequence>MVHNLFWNVRGLNEPDKHKPFAQWLIYNKPYFGAILESHIKEPMTSTILSKVCPRWNFVSNHQSDPDGRIVFIWRSPVTVKVLHQSRQSLTTEVTIPNARPMIVTSIYASNLAAERDDLWAELIGIQQLFSLHLEPWLVAGDFNQITTPSEHSSPTVQAISSDMIKFRNTILHLDLFDLRYHGVFNTWSNKRPASPIAKKLDRALVNHHWISSLPNSSAIYLAPEFSDHSPCLLNFETPLPIAGSKPFKFFNYLTKHPLFLSTVGDAWILAGNFSTTLAELSWKLKTIKSVLQKLNNENFSKIQERVLSANTLLKDVQVGNGASTRFWIDNWSPFGRLEDFLTPTISRRMGVPATATLSNINSNGNWLVQSPRTENQVLAQAYLSTLVLTEEEEDIYEWIVDGNHWGKYRTGAVYDLLKRHGPQVNWYRTIWSKGGIPKHNFLAWLFTLNRCPTRDRLINWGLNVDANCLLCNTAPESRDHLLFQCSYSWEVWSQTATRCLITPPRDWASLLPFMNGLTLPKNHKKLILLAWQCAIYLLWSERNARLHRGCFRSSQSLLGSLDLIVRNRCSSFRDTNPSSSSAMLQLWL</sequence>
<dbReference type="PANTHER" id="PTHR33710:SF77">
    <property type="entry name" value="DNASE I-LIKE SUPERFAMILY PROTEIN"/>
    <property type="match status" value="1"/>
</dbReference>
<feature type="domain" description="Endonuclease/exonuclease/phosphatase" evidence="1">
    <location>
        <begin position="6"/>
        <end position="229"/>
    </location>
</feature>
<dbReference type="PANTHER" id="PTHR33710">
    <property type="entry name" value="BNAC02G09200D PROTEIN"/>
    <property type="match status" value="1"/>
</dbReference>
<organism evidence="3 4">
    <name type="scientific">Brassica rapa subsp. trilocularis</name>
    <dbReference type="NCBI Taxonomy" id="1813537"/>
    <lineage>
        <taxon>Eukaryota</taxon>
        <taxon>Viridiplantae</taxon>
        <taxon>Streptophyta</taxon>
        <taxon>Embryophyta</taxon>
        <taxon>Tracheophyta</taxon>
        <taxon>Spermatophyta</taxon>
        <taxon>Magnoliopsida</taxon>
        <taxon>eudicotyledons</taxon>
        <taxon>Gunneridae</taxon>
        <taxon>Pentapetalae</taxon>
        <taxon>rosids</taxon>
        <taxon>malvids</taxon>
        <taxon>Brassicales</taxon>
        <taxon>Brassicaceae</taxon>
        <taxon>Brassiceae</taxon>
        <taxon>Brassica</taxon>
    </lineage>
</organism>
<dbReference type="InterPro" id="IPR036691">
    <property type="entry name" value="Endo/exonu/phosph_ase_sf"/>
</dbReference>
<evidence type="ECO:0008006" key="5">
    <source>
        <dbReference type="Google" id="ProtNLM"/>
    </source>
</evidence>
<dbReference type="EMBL" id="JADBGQ010000003">
    <property type="protein sequence ID" value="KAG5404678.1"/>
    <property type="molecule type" value="Genomic_DNA"/>
</dbReference>
<dbReference type="Proteomes" id="UP000823674">
    <property type="component" value="Chromosome A03"/>
</dbReference>
<evidence type="ECO:0000313" key="3">
    <source>
        <dbReference type="EMBL" id="KAG5404678.1"/>
    </source>
</evidence>
<comment type="caution">
    <text evidence="3">The sequence shown here is derived from an EMBL/GenBank/DDBJ whole genome shotgun (WGS) entry which is preliminary data.</text>
</comment>
<dbReference type="InterPro" id="IPR026960">
    <property type="entry name" value="RVT-Znf"/>
</dbReference>
<evidence type="ECO:0000259" key="2">
    <source>
        <dbReference type="Pfam" id="PF13966"/>
    </source>
</evidence>
<keyword evidence="4" id="KW-1185">Reference proteome</keyword>
<name>A0ABQ7N183_BRACM</name>
<dbReference type="InterPro" id="IPR005135">
    <property type="entry name" value="Endo/exonuclease/phosphatase"/>
</dbReference>